<reference evidence="1" key="1">
    <citation type="submission" date="2020-05" db="EMBL/GenBank/DDBJ databases">
        <authorList>
            <person name="Chiriac C."/>
            <person name="Salcher M."/>
            <person name="Ghai R."/>
            <person name="Kavagutti S V."/>
        </authorList>
    </citation>
    <scope>NUCLEOTIDE SEQUENCE</scope>
</reference>
<evidence type="ECO:0000313" key="2">
    <source>
        <dbReference type="EMBL" id="CAB4966535.1"/>
    </source>
</evidence>
<dbReference type="PROSITE" id="PS51128">
    <property type="entry name" value="ZF_DKSA_2"/>
    <property type="match status" value="1"/>
</dbReference>
<sequence length="187" mass="19796">MSESGNWSAPDRFSGEEVELVDEIVLSEDILDEDGEVIGEHVETIDVLDIAGRGVVVIDDKTIVTDDEGDLMIDETIAIFDEDGDVLVDEVITIVDAEGDVMVEEHLVAADAQGDVLVIDSLTVLDGADVDDRQLAAALRGELNGVERALEQLDAGTYGICDSCGNAIEDAVLAVTPQARSCSAHLA</sequence>
<dbReference type="AlphaFoldDB" id="A0A6J6ANK9"/>
<accession>A0A6J6ANK9</accession>
<dbReference type="EMBL" id="CAFBNJ010000176">
    <property type="protein sequence ID" value="CAB4966535.1"/>
    <property type="molecule type" value="Genomic_DNA"/>
</dbReference>
<dbReference type="PANTHER" id="PTHR33823">
    <property type="entry name" value="RNA POLYMERASE-BINDING TRANSCRIPTION FACTOR DKSA-RELATED"/>
    <property type="match status" value="1"/>
</dbReference>
<evidence type="ECO:0000313" key="1">
    <source>
        <dbReference type="EMBL" id="CAB4371978.1"/>
    </source>
</evidence>
<gene>
    <name evidence="2" type="ORF">UFOPK3785_02019</name>
    <name evidence="1" type="ORF">UFOPK4201_01175</name>
</gene>
<proteinExistence type="predicted"/>
<name>A0A6J6ANK9_9ZZZZ</name>
<dbReference type="Gene3D" id="1.20.120.910">
    <property type="entry name" value="DksA, coiled-coil domain"/>
    <property type="match status" value="1"/>
</dbReference>
<dbReference type="EMBL" id="CAEUNJ010000049">
    <property type="protein sequence ID" value="CAB4371978.1"/>
    <property type="molecule type" value="Genomic_DNA"/>
</dbReference>
<organism evidence="1">
    <name type="scientific">freshwater metagenome</name>
    <dbReference type="NCBI Taxonomy" id="449393"/>
    <lineage>
        <taxon>unclassified sequences</taxon>
        <taxon>metagenomes</taxon>
        <taxon>ecological metagenomes</taxon>
    </lineage>
</organism>
<protein>
    <submittedName>
        <fullName evidence="1">Unannotated protein</fullName>
    </submittedName>
</protein>